<dbReference type="PANTHER" id="PTHR24347">
    <property type="entry name" value="SERINE/THREONINE-PROTEIN KINASE"/>
    <property type="match status" value="1"/>
</dbReference>
<dbReference type="Gene3D" id="1.10.510.10">
    <property type="entry name" value="Transferase(Phosphotransferase) domain 1"/>
    <property type="match status" value="1"/>
</dbReference>
<dbReference type="Pfam" id="PF00069">
    <property type="entry name" value="Pkinase"/>
    <property type="match status" value="1"/>
</dbReference>
<keyword evidence="4" id="KW-1185">Reference proteome</keyword>
<evidence type="ECO:0000259" key="2">
    <source>
        <dbReference type="PROSITE" id="PS50011"/>
    </source>
</evidence>
<evidence type="ECO:0000313" key="4">
    <source>
        <dbReference type="Proteomes" id="UP000322521"/>
    </source>
</evidence>
<comment type="caution">
    <text evidence="3">The sequence shown here is derived from an EMBL/GenBank/DDBJ whole genome shotgun (WGS) entry which is preliminary data.</text>
</comment>
<gene>
    <name evidence="3" type="ORF">F4W18_15595</name>
</gene>
<dbReference type="InterPro" id="IPR011009">
    <property type="entry name" value="Kinase-like_dom_sf"/>
</dbReference>
<proteinExistence type="predicted"/>
<dbReference type="PROSITE" id="PS00108">
    <property type="entry name" value="PROTEIN_KINASE_ST"/>
    <property type="match status" value="1"/>
</dbReference>
<dbReference type="PROSITE" id="PS50011">
    <property type="entry name" value="PROTEIN_KINASE_DOM"/>
    <property type="match status" value="1"/>
</dbReference>
<feature type="compositionally biased region" description="Low complexity" evidence="1">
    <location>
        <begin position="1"/>
        <end position="15"/>
    </location>
</feature>
<name>A0A5M9NNZ5_9VIBR</name>
<feature type="domain" description="Protein kinase" evidence="2">
    <location>
        <begin position="35"/>
        <end position="244"/>
    </location>
</feature>
<feature type="region of interest" description="Disordered" evidence="1">
    <location>
        <begin position="1"/>
        <end position="42"/>
    </location>
</feature>
<dbReference type="Proteomes" id="UP000322521">
    <property type="component" value="Unassembled WGS sequence"/>
</dbReference>
<dbReference type="SMART" id="SM00220">
    <property type="entry name" value="S_TKc"/>
    <property type="match status" value="1"/>
</dbReference>
<organism evidence="3 4">
    <name type="scientific">Vibrio gigantis</name>
    <dbReference type="NCBI Taxonomy" id="296199"/>
    <lineage>
        <taxon>Bacteria</taxon>
        <taxon>Pseudomonadati</taxon>
        <taxon>Pseudomonadota</taxon>
        <taxon>Gammaproteobacteria</taxon>
        <taxon>Vibrionales</taxon>
        <taxon>Vibrionaceae</taxon>
        <taxon>Vibrio</taxon>
    </lineage>
</organism>
<dbReference type="GO" id="GO:0004672">
    <property type="term" value="F:protein kinase activity"/>
    <property type="evidence" value="ECO:0007669"/>
    <property type="project" value="InterPro"/>
</dbReference>
<sequence>MEFNSAPSNSSPSLPRRAKPTEGDVSSNRKSSTDEQLRRTLQKHGYTDLTRLSSRVFKAQHRSCGWVTIKYAHKLKHRHYLKQEAEFLYSNTDLDTQDTYPKYLDYFSSHQHDFLVLSHINGQTLLEMLSDSKMTDHSSCQFISSLETAINQIHKLGFVHGDLKPSNIVISEQGRAHLIDFGSVTQMGMDRDKLRFNSYTPRYSREHTITSKLDDWFALAVILESLSDVRSLPSRYQVFLKQHH</sequence>
<keyword evidence="3" id="KW-0418">Kinase</keyword>
<dbReference type="OrthoDB" id="9801841at2"/>
<dbReference type="RefSeq" id="WP_086713363.1">
    <property type="nucleotide sequence ID" value="NZ_AP025492.1"/>
</dbReference>
<dbReference type="EMBL" id="VXJS01000009">
    <property type="protein sequence ID" value="KAA8672382.1"/>
    <property type="molecule type" value="Genomic_DNA"/>
</dbReference>
<accession>A0A5M9NNZ5</accession>
<keyword evidence="3" id="KW-0808">Transferase</keyword>
<evidence type="ECO:0000313" key="3">
    <source>
        <dbReference type="EMBL" id="KAA8672382.1"/>
    </source>
</evidence>
<dbReference type="InterPro" id="IPR000719">
    <property type="entry name" value="Prot_kinase_dom"/>
</dbReference>
<evidence type="ECO:0000256" key="1">
    <source>
        <dbReference type="SAM" id="MobiDB-lite"/>
    </source>
</evidence>
<protein>
    <submittedName>
        <fullName evidence="3">Protein kinase family protein</fullName>
    </submittedName>
</protein>
<dbReference type="SUPFAM" id="SSF56112">
    <property type="entry name" value="Protein kinase-like (PK-like)"/>
    <property type="match status" value="1"/>
</dbReference>
<dbReference type="GO" id="GO:0005524">
    <property type="term" value="F:ATP binding"/>
    <property type="evidence" value="ECO:0007669"/>
    <property type="project" value="InterPro"/>
</dbReference>
<dbReference type="AlphaFoldDB" id="A0A5M9NNZ5"/>
<reference evidence="3 4" key="1">
    <citation type="submission" date="2019-09" db="EMBL/GenBank/DDBJ databases">
        <title>Draft genome sequence of various Type strains from the CCUG.</title>
        <authorList>
            <person name="Pineiro-Iglesias B."/>
            <person name="Tunovic T."/>
            <person name="Unosson C."/>
            <person name="Inganas E."/>
            <person name="Ohlen M."/>
            <person name="Cardew S."/>
            <person name="Jensie-Markopoulos S."/>
            <person name="Salva-Serra F."/>
            <person name="Jaen-Luchoro D."/>
            <person name="Karlsson R."/>
            <person name="Svensson-Stadler L."/>
            <person name="Chun J."/>
            <person name="Moore E."/>
        </authorList>
    </citation>
    <scope>NUCLEOTIDE SEQUENCE [LARGE SCALE GENOMIC DNA]</scope>
    <source>
        <strain evidence="3 4">CCUG 56969T</strain>
    </source>
</reference>
<dbReference type="InterPro" id="IPR008271">
    <property type="entry name" value="Ser/Thr_kinase_AS"/>
</dbReference>